<feature type="compositionally biased region" description="Polar residues" evidence="1">
    <location>
        <begin position="1"/>
        <end position="20"/>
    </location>
</feature>
<gene>
    <name evidence="2" type="ORF">F0M16_10875</name>
</gene>
<name>A0A5Q6PIR9_VIBCL</name>
<organism evidence="2 3">
    <name type="scientific">Vibrio cholerae</name>
    <dbReference type="NCBI Taxonomy" id="666"/>
    <lineage>
        <taxon>Bacteria</taxon>
        <taxon>Pseudomonadati</taxon>
        <taxon>Pseudomonadota</taxon>
        <taxon>Gammaproteobacteria</taxon>
        <taxon>Vibrionales</taxon>
        <taxon>Vibrionaceae</taxon>
        <taxon>Vibrio</taxon>
    </lineage>
</organism>
<dbReference type="EMBL" id="VUAA01000010">
    <property type="protein sequence ID" value="KAA1254762.1"/>
    <property type="molecule type" value="Genomic_DNA"/>
</dbReference>
<accession>A0A5Q6PIR9</accession>
<dbReference type="Proteomes" id="UP000323225">
    <property type="component" value="Unassembled WGS sequence"/>
</dbReference>
<protein>
    <submittedName>
        <fullName evidence="2">Uncharacterized protein</fullName>
    </submittedName>
</protein>
<dbReference type="AlphaFoldDB" id="A0A5Q6PIR9"/>
<evidence type="ECO:0000313" key="2">
    <source>
        <dbReference type="EMBL" id="KAA1254762.1"/>
    </source>
</evidence>
<sequence>MKLTKAQSNQLNDMVTQTRITRGKNAGERKDALVDINHFDMRSFNKLISEKLVAPSEYNGNEWYATENGYAVWLQTKSAK</sequence>
<proteinExistence type="predicted"/>
<evidence type="ECO:0000313" key="3">
    <source>
        <dbReference type="Proteomes" id="UP000323225"/>
    </source>
</evidence>
<comment type="caution">
    <text evidence="2">The sequence shown here is derived from an EMBL/GenBank/DDBJ whole genome shotgun (WGS) entry which is preliminary data.</text>
</comment>
<reference evidence="2 3" key="1">
    <citation type="submission" date="2019-09" db="EMBL/GenBank/DDBJ databases">
        <authorList>
            <person name="Kritzky A."/>
            <person name="Schelkanova E.Y."/>
            <person name="Alkhova Z.V."/>
            <person name="Smirnova N.I."/>
        </authorList>
    </citation>
    <scope>NUCLEOTIDE SEQUENCE [LARGE SCALE GENOMIC DNA]</scope>
    <source>
        <strain evidence="2 3">M1526</strain>
    </source>
</reference>
<evidence type="ECO:0000256" key="1">
    <source>
        <dbReference type="SAM" id="MobiDB-lite"/>
    </source>
</evidence>
<feature type="region of interest" description="Disordered" evidence="1">
    <location>
        <begin position="1"/>
        <end position="26"/>
    </location>
</feature>